<evidence type="ECO:0000256" key="2">
    <source>
        <dbReference type="ARBA" id="ARBA00022485"/>
    </source>
</evidence>
<dbReference type="PANTHER" id="PTHR43787:SF11">
    <property type="entry name" value="UPF0026 PROTEIN SLR1464"/>
    <property type="match status" value="1"/>
</dbReference>
<evidence type="ECO:0000313" key="8">
    <source>
        <dbReference type="EMBL" id="QDU87208.1"/>
    </source>
</evidence>
<evidence type="ECO:0000256" key="3">
    <source>
        <dbReference type="ARBA" id="ARBA00022691"/>
    </source>
</evidence>
<dbReference type="Proteomes" id="UP000317429">
    <property type="component" value="Chromosome"/>
</dbReference>
<dbReference type="OrthoDB" id="9795504at2"/>
<evidence type="ECO:0000256" key="5">
    <source>
        <dbReference type="ARBA" id="ARBA00023004"/>
    </source>
</evidence>
<reference evidence="8 9" key="1">
    <citation type="submission" date="2019-02" db="EMBL/GenBank/DDBJ databases">
        <title>Deep-cultivation of Planctomycetes and their phenomic and genomic characterization uncovers novel biology.</title>
        <authorList>
            <person name="Wiegand S."/>
            <person name="Jogler M."/>
            <person name="Boedeker C."/>
            <person name="Pinto D."/>
            <person name="Vollmers J."/>
            <person name="Rivas-Marin E."/>
            <person name="Kohn T."/>
            <person name="Peeters S.H."/>
            <person name="Heuer A."/>
            <person name="Rast P."/>
            <person name="Oberbeckmann S."/>
            <person name="Bunk B."/>
            <person name="Jeske O."/>
            <person name="Meyerdierks A."/>
            <person name="Storesund J.E."/>
            <person name="Kallscheuer N."/>
            <person name="Luecker S."/>
            <person name="Lage O.M."/>
            <person name="Pohl T."/>
            <person name="Merkel B.J."/>
            <person name="Hornburger P."/>
            <person name="Mueller R.-W."/>
            <person name="Bruemmer F."/>
            <person name="Labrenz M."/>
            <person name="Spormann A.M."/>
            <person name="Op den Camp H."/>
            <person name="Overmann J."/>
            <person name="Amann R."/>
            <person name="Jetten M.S.M."/>
            <person name="Mascher T."/>
            <person name="Medema M.H."/>
            <person name="Devos D.P."/>
            <person name="Kaster A.-K."/>
            <person name="Ovreas L."/>
            <person name="Rohde M."/>
            <person name="Galperin M.Y."/>
            <person name="Jogler C."/>
        </authorList>
    </citation>
    <scope>NUCLEOTIDE SEQUENCE [LARGE SCALE GENOMIC DNA]</scope>
    <source>
        <strain evidence="8 9">Pla175</strain>
    </source>
</reference>
<dbReference type="AlphaFoldDB" id="A0A518D6U1"/>
<evidence type="ECO:0000256" key="4">
    <source>
        <dbReference type="ARBA" id="ARBA00022723"/>
    </source>
</evidence>
<organism evidence="8 9">
    <name type="scientific">Pirellulimonas nuda</name>
    <dbReference type="NCBI Taxonomy" id="2528009"/>
    <lineage>
        <taxon>Bacteria</taxon>
        <taxon>Pseudomonadati</taxon>
        <taxon>Planctomycetota</taxon>
        <taxon>Planctomycetia</taxon>
        <taxon>Pirellulales</taxon>
        <taxon>Lacipirellulaceae</taxon>
        <taxon>Pirellulimonas</taxon>
    </lineage>
</organism>
<dbReference type="KEGG" id="pnd:Pla175_05650"/>
<dbReference type="Pfam" id="PF04055">
    <property type="entry name" value="Radical_SAM"/>
    <property type="match status" value="1"/>
</dbReference>
<keyword evidence="2" id="KW-0004">4Fe-4S</keyword>
<dbReference type="CDD" id="cd01335">
    <property type="entry name" value="Radical_SAM"/>
    <property type="match status" value="1"/>
</dbReference>
<dbReference type="InterPro" id="IPR058240">
    <property type="entry name" value="rSAM_sf"/>
</dbReference>
<name>A0A518D6U1_9BACT</name>
<keyword evidence="9" id="KW-1185">Reference proteome</keyword>
<evidence type="ECO:0000256" key="6">
    <source>
        <dbReference type="ARBA" id="ARBA00023014"/>
    </source>
</evidence>
<dbReference type="EMBL" id="CP036291">
    <property type="protein sequence ID" value="QDU87208.1"/>
    <property type="molecule type" value="Genomic_DNA"/>
</dbReference>
<gene>
    <name evidence="8" type="ORF">Pla175_05650</name>
</gene>
<keyword evidence="4" id="KW-0479">Metal-binding</keyword>
<evidence type="ECO:0000313" key="9">
    <source>
        <dbReference type="Proteomes" id="UP000317429"/>
    </source>
</evidence>
<dbReference type="GO" id="GO:0046872">
    <property type="term" value="F:metal ion binding"/>
    <property type="evidence" value="ECO:0007669"/>
    <property type="project" value="UniProtKB-KW"/>
</dbReference>
<accession>A0A518D6U1</accession>
<keyword evidence="3" id="KW-0949">S-adenosyl-L-methionine</keyword>
<dbReference type="SUPFAM" id="SSF102114">
    <property type="entry name" value="Radical SAM enzymes"/>
    <property type="match status" value="1"/>
</dbReference>
<evidence type="ECO:0000256" key="1">
    <source>
        <dbReference type="ARBA" id="ARBA00001966"/>
    </source>
</evidence>
<dbReference type="PANTHER" id="PTHR43787">
    <property type="entry name" value="FEMO COFACTOR BIOSYNTHESIS PROTEIN NIFB-RELATED"/>
    <property type="match status" value="1"/>
</dbReference>
<protein>
    <submittedName>
        <fullName evidence="8">Radical SAM superfamily protein</fullName>
    </submittedName>
</protein>
<dbReference type="InterPro" id="IPR007197">
    <property type="entry name" value="rSAM"/>
</dbReference>
<dbReference type="RefSeq" id="WP_145281134.1">
    <property type="nucleotide sequence ID" value="NZ_CP036291.1"/>
</dbReference>
<dbReference type="InterPro" id="IPR013785">
    <property type="entry name" value="Aldolase_TIM"/>
</dbReference>
<sequence>MNPLPLHTQHSRSFETSRFVYPVLSRRSGGVSIGVNLNPDKVCNFDCVYCQVDRTTRSETRFVETDDLLGELRWSLRLAASGELFDHPRFRDVPPALRRLNDIAFSGDGEPTTYRNFDQLMTLAAGVKRELALDDVKMVLITNASMFHRPVVQRGLEVLDQNNGEVWAKLEAGTPEYFKQIDRTTIPFQRIVDNITAAAQTRPLVIQSLFMRVAGEAPPAAELEAFCDRLNEITAAGGRLRLVQVYTVARKPTESYVGPLEDAEVDAIVGLVHARTGLTAEPYYGVGTW</sequence>
<evidence type="ECO:0000259" key="7">
    <source>
        <dbReference type="Pfam" id="PF04055"/>
    </source>
</evidence>
<comment type="cofactor">
    <cofactor evidence="1">
        <name>[4Fe-4S] cluster</name>
        <dbReference type="ChEBI" id="CHEBI:49883"/>
    </cofactor>
</comment>
<keyword evidence="6" id="KW-0411">Iron-sulfur</keyword>
<dbReference type="GO" id="GO:0051539">
    <property type="term" value="F:4 iron, 4 sulfur cluster binding"/>
    <property type="evidence" value="ECO:0007669"/>
    <property type="project" value="UniProtKB-KW"/>
</dbReference>
<feature type="domain" description="Radical SAM core" evidence="7">
    <location>
        <begin position="42"/>
        <end position="201"/>
    </location>
</feature>
<proteinExistence type="predicted"/>
<dbReference type="SFLD" id="SFLDS00029">
    <property type="entry name" value="Radical_SAM"/>
    <property type="match status" value="1"/>
</dbReference>
<dbReference type="Gene3D" id="3.20.20.70">
    <property type="entry name" value="Aldolase class I"/>
    <property type="match status" value="1"/>
</dbReference>
<keyword evidence="5" id="KW-0408">Iron</keyword>
<dbReference type="GO" id="GO:0003824">
    <property type="term" value="F:catalytic activity"/>
    <property type="evidence" value="ECO:0007669"/>
    <property type="project" value="InterPro"/>
</dbReference>